<evidence type="ECO:0000313" key="2">
    <source>
        <dbReference type="Proteomes" id="UP000747542"/>
    </source>
</evidence>
<accession>A0A8J5MKH6</accession>
<dbReference type="AlphaFoldDB" id="A0A8J5MKH6"/>
<dbReference type="EMBL" id="JAHLQT010044137">
    <property type="protein sequence ID" value="KAG7154567.1"/>
    <property type="molecule type" value="Genomic_DNA"/>
</dbReference>
<name>A0A8J5MKH6_HOMAM</name>
<sequence>MKCLREAVQRKRPEAWTNKTWMLHHDNAPAHASLLICDFLAKHETTIVPRSPYSPDLAPANFFLFPKLKSTQKGHRFQTIEEIEENSLRDLLTIPQNAFQEAFQNWEKLGSGVSTVEGSTLKETSLSRL</sequence>
<dbReference type="PANTHER" id="PTHR46060">
    <property type="entry name" value="MARINER MOS1 TRANSPOSASE-LIKE PROTEIN"/>
    <property type="match status" value="1"/>
</dbReference>
<reference evidence="1" key="1">
    <citation type="journal article" date="2021" name="Sci. Adv.">
        <title>The American lobster genome reveals insights on longevity, neural, and immune adaptations.</title>
        <authorList>
            <person name="Polinski J.M."/>
            <person name="Zimin A.V."/>
            <person name="Clark K.F."/>
            <person name="Kohn A.B."/>
            <person name="Sadowski N."/>
            <person name="Timp W."/>
            <person name="Ptitsyn A."/>
            <person name="Khanna P."/>
            <person name="Romanova D.Y."/>
            <person name="Williams P."/>
            <person name="Greenwood S.J."/>
            <person name="Moroz L.L."/>
            <person name="Walt D.R."/>
            <person name="Bodnar A.G."/>
        </authorList>
    </citation>
    <scope>NUCLEOTIDE SEQUENCE</scope>
    <source>
        <strain evidence="1">GMGI-L3</strain>
    </source>
</reference>
<dbReference type="InterPro" id="IPR052709">
    <property type="entry name" value="Transposase-MT_Hybrid"/>
</dbReference>
<dbReference type="PANTHER" id="PTHR46060:SF1">
    <property type="entry name" value="MARINER MOS1 TRANSPOSASE-LIKE PROTEIN"/>
    <property type="match status" value="1"/>
</dbReference>
<dbReference type="Proteomes" id="UP000747542">
    <property type="component" value="Unassembled WGS sequence"/>
</dbReference>
<keyword evidence="2" id="KW-1185">Reference proteome</keyword>
<dbReference type="InterPro" id="IPR036397">
    <property type="entry name" value="RNaseH_sf"/>
</dbReference>
<organism evidence="1 2">
    <name type="scientific">Homarus americanus</name>
    <name type="common">American lobster</name>
    <dbReference type="NCBI Taxonomy" id="6706"/>
    <lineage>
        <taxon>Eukaryota</taxon>
        <taxon>Metazoa</taxon>
        <taxon>Ecdysozoa</taxon>
        <taxon>Arthropoda</taxon>
        <taxon>Crustacea</taxon>
        <taxon>Multicrustacea</taxon>
        <taxon>Malacostraca</taxon>
        <taxon>Eumalacostraca</taxon>
        <taxon>Eucarida</taxon>
        <taxon>Decapoda</taxon>
        <taxon>Pleocyemata</taxon>
        <taxon>Astacidea</taxon>
        <taxon>Nephropoidea</taxon>
        <taxon>Nephropidae</taxon>
        <taxon>Homarus</taxon>
    </lineage>
</organism>
<protein>
    <submittedName>
        <fullName evidence="1">Mariner Mos1 transposase-like 2</fullName>
    </submittedName>
</protein>
<dbReference type="GO" id="GO:0003676">
    <property type="term" value="F:nucleic acid binding"/>
    <property type="evidence" value="ECO:0007669"/>
    <property type="project" value="InterPro"/>
</dbReference>
<evidence type="ECO:0000313" key="1">
    <source>
        <dbReference type="EMBL" id="KAG7154567.1"/>
    </source>
</evidence>
<dbReference type="Gene3D" id="3.30.420.10">
    <property type="entry name" value="Ribonuclease H-like superfamily/Ribonuclease H"/>
    <property type="match status" value="1"/>
</dbReference>
<proteinExistence type="predicted"/>
<comment type="caution">
    <text evidence="1">The sequence shown here is derived from an EMBL/GenBank/DDBJ whole genome shotgun (WGS) entry which is preliminary data.</text>
</comment>
<gene>
    <name evidence="1" type="ORF">Hamer_G019986</name>
</gene>